<protein>
    <recommendedName>
        <fullName evidence="4">phosphoglycerate mutase (2,3-diphosphoglycerate-independent)</fullName>
        <ecNumber evidence="4">5.4.2.12</ecNumber>
    </recommendedName>
</protein>
<evidence type="ECO:0000256" key="3">
    <source>
        <dbReference type="ARBA" id="ARBA00008819"/>
    </source>
</evidence>
<dbReference type="GO" id="GO:0006096">
    <property type="term" value="P:glycolytic process"/>
    <property type="evidence" value="ECO:0007669"/>
    <property type="project" value="UniProtKB-UniPathway"/>
</dbReference>
<dbReference type="Gene3D" id="3.40.1450.10">
    <property type="entry name" value="BPG-independent phosphoglycerate mutase, domain B"/>
    <property type="match status" value="1"/>
</dbReference>
<feature type="non-terminal residue" evidence="10">
    <location>
        <position position="308"/>
    </location>
</feature>
<evidence type="ECO:0000313" key="10">
    <source>
        <dbReference type="EMBL" id="SVC39502.1"/>
    </source>
</evidence>
<dbReference type="GO" id="GO:0004619">
    <property type="term" value="F:phosphoglycerate mutase activity"/>
    <property type="evidence" value="ECO:0007669"/>
    <property type="project" value="UniProtKB-EC"/>
</dbReference>
<keyword evidence="8" id="KW-0413">Isomerase</keyword>
<feature type="domain" description="BPG-independent PGAM N-terminal" evidence="9">
    <location>
        <begin position="80"/>
        <end position="297"/>
    </location>
</feature>
<evidence type="ECO:0000256" key="5">
    <source>
        <dbReference type="ARBA" id="ARBA00022723"/>
    </source>
</evidence>
<dbReference type="FunFam" id="3.40.1450.10:FF:000002">
    <property type="entry name" value="2,3-bisphosphoglycerate-independent phosphoglycerate mutase"/>
    <property type="match status" value="1"/>
</dbReference>
<gene>
    <name evidence="10" type="ORF">METZ01_LOCUS292356</name>
</gene>
<dbReference type="SUPFAM" id="SSF64158">
    <property type="entry name" value="2,3-Bisphosphoglycerate-independent phosphoglycerate mutase, substrate-binding domain"/>
    <property type="match status" value="1"/>
</dbReference>
<evidence type="ECO:0000256" key="1">
    <source>
        <dbReference type="ARBA" id="ARBA00001936"/>
    </source>
</evidence>
<organism evidence="10">
    <name type="scientific">marine metagenome</name>
    <dbReference type="NCBI Taxonomy" id="408172"/>
    <lineage>
        <taxon>unclassified sequences</taxon>
        <taxon>metagenomes</taxon>
        <taxon>ecological metagenomes</taxon>
    </lineage>
</organism>
<dbReference type="AlphaFoldDB" id="A0A382LWT3"/>
<dbReference type="Pfam" id="PF06415">
    <property type="entry name" value="iPGM_N"/>
    <property type="match status" value="1"/>
</dbReference>
<evidence type="ECO:0000256" key="8">
    <source>
        <dbReference type="ARBA" id="ARBA00023235"/>
    </source>
</evidence>
<name>A0A382LWT3_9ZZZZ</name>
<dbReference type="PANTHER" id="PTHR31637">
    <property type="entry name" value="2,3-BISPHOSPHOGLYCERATE-INDEPENDENT PHOSPHOGLYCERATE MUTASE"/>
    <property type="match status" value="1"/>
</dbReference>
<comment type="cofactor">
    <cofactor evidence="1">
        <name>Mn(2+)</name>
        <dbReference type="ChEBI" id="CHEBI:29035"/>
    </cofactor>
</comment>
<evidence type="ECO:0000259" key="9">
    <source>
        <dbReference type="Pfam" id="PF06415"/>
    </source>
</evidence>
<proteinExistence type="inferred from homology"/>
<reference evidence="10" key="1">
    <citation type="submission" date="2018-05" db="EMBL/GenBank/DDBJ databases">
        <authorList>
            <person name="Lanie J.A."/>
            <person name="Ng W.-L."/>
            <person name="Kazmierczak K.M."/>
            <person name="Andrzejewski T.M."/>
            <person name="Davidsen T.M."/>
            <person name="Wayne K.J."/>
            <person name="Tettelin H."/>
            <person name="Glass J.I."/>
            <person name="Rusch D."/>
            <person name="Podicherti R."/>
            <person name="Tsui H.-C.T."/>
            <person name="Winkler M.E."/>
        </authorList>
    </citation>
    <scope>NUCLEOTIDE SEQUENCE</scope>
</reference>
<dbReference type="EMBL" id="UINC01088889">
    <property type="protein sequence ID" value="SVC39502.1"/>
    <property type="molecule type" value="Genomic_DNA"/>
</dbReference>
<keyword evidence="7" id="KW-0464">Manganese</keyword>
<keyword evidence="6" id="KW-0324">Glycolysis</keyword>
<evidence type="ECO:0000256" key="2">
    <source>
        <dbReference type="ARBA" id="ARBA00004798"/>
    </source>
</evidence>
<dbReference type="InterPro" id="IPR036646">
    <property type="entry name" value="PGAM_B_sf"/>
</dbReference>
<evidence type="ECO:0000256" key="4">
    <source>
        <dbReference type="ARBA" id="ARBA00012026"/>
    </source>
</evidence>
<comment type="similarity">
    <text evidence="3">Belongs to the BPG-independent phosphoglycerate mutase family.</text>
</comment>
<accession>A0A382LWT3</accession>
<dbReference type="InterPro" id="IPR011258">
    <property type="entry name" value="BPG-indep_PGM_N"/>
</dbReference>
<dbReference type="GO" id="GO:0006007">
    <property type="term" value="P:glucose catabolic process"/>
    <property type="evidence" value="ECO:0007669"/>
    <property type="project" value="InterPro"/>
</dbReference>
<dbReference type="GO" id="GO:0005737">
    <property type="term" value="C:cytoplasm"/>
    <property type="evidence" value="ECO:0007669"/>
    <property type="project" value="InterPro"/>
</dbReference>
<keyword evidence="5" id="KW-0479">Metal-binding</keyword>
<comment type="pathway">
    <text evidence="2">Carbohydrate degradation; glycolysis; pyruvate from D-glyceraldehyde 3-phosphate: step 3/5.</text>
</comment>
<evidence type="ECO:0000256" key="7">
    <source>
        <dbReference type="ARBA" id="ARBA00023211"/>
    </source>
</evidence>
<dbReference type="PANTHER" id="PTHR31637:SF0">
    <property type="entry name" value="2,3-BISPHOSPHOGLYCERATE-INDEPENDENT PHOSPHOGLYCERATE MUTASE"/>
    <property type="match status" value="1"/>
</dbReference>
<sequence length="308" mass="35010">MKPVTLIVLDGVGHNENPEGNAVMAAHTPNFDFYQSNYPWTLLEASGEAVGLPPGFQGSSEVGHLSMGAGRIIIQDLKRINDQLVNGSLFESPVWKYLIKNWVSNQSQLHFLGLLQDEGVHSHQDHLFRFMHRARSEYLDGRIIIHPFLDGRDTPPWSTTEYLTTLRQEMGTVGGCKIGTFMGRYYGMDRGRYWKLTDRAFRCIVEGKGIHVADPEVAIKESYEYDKTPSGVKMFDEYILPHVINSYSGVEDGDSILHTNYRQDRAIQLSRAFTDTEYPGTLPRVPDIYFAGLTRYYDEFKPYILGSL</sequence>
<dbReference type="InterPro" id="IPR005995">
    <property type="entry name" value="Pgm_bpd_ind"/>
</dbReference>
<dbReference type="UniPathway" id="UPA00109">
    <property type="reaction ID" value="UER00186"/>
</dbReference>
<dbReference type="EC" id="5.4.2.12" evidence="4"/>
<evidence type="ECO:0000256" key="6">
    <source>
        <dbReference type="ARBA" id="ARBA00023152"/>
    </source>
</evidence>
<dbReference type="GO" id="GO:0030145">
    <property type="term" value="F:manganese ion binding"/>
    <property type="evidence" value="ECO:0007669"/>
    <property type="project" value="InterPro"/>
</dbReference>